<keyword evidence="1" id="KW-0479">Metal-binding</keyword>
<name>A0AAN6YP35_9PEZI</name>
<evidence type="ECO:0000256" key="5">
    <source>
        <dbReference type="SAM" id="MobiDB-lite"/>
    </source>
</evidence>
<evidence type="ECO:0000256" key="2">
    <source>
        <dbReference type="ARBA" id="ARBA00022771"/>
    </source>
</evidence>
<feature type="compositionally biased region" description="Polar residues" evidence="5">
    <location>
        <begin position="210"/>
        <end position="232"/>
    </location>
</feature>
<comment type="caution">
    <text evidence="7">The sequence shown here is derived from an EMBL/GenBank/DDBJ whole genome shotgun (WGS) entry which is preliminary data.</text>
</comment>
<gene>
    <name evidence="7" type="ORF">QBC37DRAFT_381942</name>
</gene>
<dbReference type="EMBL" id="MU858045">
    <property type="protein sequence ID" value="KAK4220247.1"/>
    <property type="molecule type" value="Genomic_DNA"/>
</dbReference>
<dbReference type="GO" id="GO:0008270">
    <property type="term" value="F:zinc ion binding"/>
    <property type="evidence" value="ECO:0007669"/>
    <property type="project" value="UniProtKB-KW"/>
</dbReference>
<dbReference type="Pfam" id="PF06839">
    <property type="entry name" value="Zn_ribbon_GRF"/>
    <property type="match status" value="1"/>
</dbReference>
<accession>A0AAN6YP35</accession>
<keyword evidence="3" id="KW-0862">Zinc</keyword>
<reference evidence="7" key="1">
    <citation type="journal article" date="2023" name="Mol. Phylogenet. Evol.">
        <title>Genome-scale phylogeny and comparative genomics of the fungal order Sordariales.</title>
        <authorList>
            <person name="Hensen N."/>
            <person name="Bonometti L."/>
            <person name="Westerberg I."/>
            <person name="Brannstrom I.O."/>
            <person name="Guillou S."/>
            <person name="Cros-Aarteil S."/>
            <person name="Calhoun S."/>
            <person name="Haridas S."/>
            <person name="Kuo A."/>
            <person name="Mondo S."/>
            <person name="Pangilinan J."/>
            <person name="Riley R."/>
            <person name="LaButti K."/>
            <person name="Andreopoulos B."/>
            <person name="Lipzen A."/>
            <person name="Chen C."/>
            <person name="Yan M."/>
            <person name="Daum C."/>
            <person name="Ng V."/>
            <person name="Clum A."/>
            <person name="Steindorff A."/>
            <person name="Ohm R.A."/>
            <person name="Martin F."/>
            <person name="Silar P."/>
            <person name="Natvig D.O."/>
            <person name="Lalanne C."/>
            <person name="Gautier V."/>
            <person name="Ament-Velasquez S.L."/>
            <person name="Kruys A."/>
            <person name="Hutchinson M.I."/>
            <person name="Powell A.J."/>
            <person name="Barry K."/>
            <person name="Miller A.N."/>
            <person name="Grigoriev I.V."/>
            <person name="Debuchy R."/>
            <person name="Gladieux P."/>
            <person name="Hiltunen Thoren M."/>
            <person name="Johannesson H."/>
        </authorList>
    </citation>
    <scope>NUCLEOTIDE SEQUENCE</scope>
    <source>
        <strain evidence="7">PSN293</strain>
    </source>
</reference>
<evidence type="ECO:0000313" key="7">
    <source>
        <dbReference type="EMBL" id="KAK4220247.1"/>
    </source>
</evidence>
<evidence type="ECO:0000256" key="1">
    <source>
        <dbReference type="ARBA" id="ARBA00022723"/>
    </source>
</evidence>
<dbReference type="AlphaFoldDB" id="A0AAN6YP35"/>
<dbReference type="InterPro" id="IPR010666">
    <property type="entry name" value="Znf_GRF"/>
</dbReference>
<feature type="compositionally biased region" description="Low complexity" evidence="5">
    <location>
        <begin position="11"/>
        <end position="21"/>
    </location>
</feature>
<proteinExistence type="predicted"/>
<feature type="region of interest" description="Disordered" evidence="5">
    <location>
        <begin position="279"/>
        <end position="349"/>
    </location>
</feature>
<feature type="compositionally biased region" description="Low complexity" evidence="5">
    <location>
        <begin position="327"/>
        <end position="344"/>
    </location>
</feature>
<protein>
    <recommendedName>
        <fullName evidence="6">GRF-type domain-containing protein</fullName>
    </recommendedName>
</protein>
<reference evidence="7" key="2">
    <citation type="submission" date="2023-05" db="EMBL/GenBank/DDBJ databases">
        <authorList>
            <consortium name="Lawrence Berkeley National Laboratory"/>
            <person name="Steindorff A."/>
            <person name="Hensen N."/>
            <person name="Bonometti L."/>
            <person name="Westerberg I."/>
            <person name="Brannstrom I.O."/>
            <person name="Guillou S."/>
            <person name="Cros-Aarteil S."/>
            <person name="Calhoun S."/>
            <person name="Haridas S."/>
            <person name="Kuo A."/>
            <person name="Mondo S."/>
            <person name="Pangilinan J."/>
            <person name="Riley R."/>
            <person name="Labutti K."/>
            <person name="Andreopoulos B."/>
            <person name="Lipzen A."/>
            <person name="Chen C."/>
            <person name="Yanf M."/>
            <person name="Daum C."/>
            <person name="Ng V."/>
            <person name="Clum A."/>
            <person name="Ohm R."/>
            <person name="Martin F."/>
            <person name="Silar P."/>
            <person name="Natvig D."/>
            <person name="Lalanne C."/>
            <person name="Gautier V."/>
            <person name="Ament-Velasquez S.L."/>
            <person name="Kruys A."/>
            <person name="Hutchinson M.I."/>
            <person name="Powell A.J."/>
            <person name="Barry K."/>
            <person name="Miller A.N."/>
            <person name="Grigoriev I.V."/>
            <person name="Debuchy R."/>
            <person name="Gladieux P."/>
            <person name="Thoren M.H."/>
            <person name="Johannesson H."/>
        </authorList>
    </citation>
    <scope>NUCLEOTIDE SEQUENCE</scope>
    <source>
        <strain evidence="7">PSN293</strain>
    </source>
</reference>
<sequence length="441" mass="48670">MPFRNTRSRGGRNTTRTRAPAGTRVGVWKCECDPPLSAVRLQVKKKGKNRGRWFWSCPRPREVQCDFFAWDEDGSAAQEDNSSPSAIVTTIGQGAPPLPDLTPTPVRSRRFSNTSPSTTTPFANASSLFGRLNRTAPQVRIPRNTIIQNQIPNPSDSGDGLFVDDDFYDDGPIDFPHQPEEPITPPSLKRRRIKMENGDDEYFAIHQIPSQQRSASRGLSNLQNQPAPSRNSGRADETQEDLLGELDSDDARRLVQLTDSQTTTQKISQLERQEAALLGSQRALNPPSTPTQRQRPATTVGMGGLVTPNTRISDVGLTTGQRTTGYSSDISSSSQIRRSPSSSQLNDSGDYEITAKVMALLAGQPIPETVRANVRNTLNNYALRQRGVERGREMSRAALHARNARIGELQAQIASLQEKERLGKEKIRQLTASFQALAEDD</sequence>
<evidence type="ECO:0000256" key="4">
    <source>
        <dbReference type="PROSITE-ProRule" id="PRU01343"/>
    </source>
</evidence>
<evidence type="ECO:0000313" key="8">
    <source>
        <dbReference type="Proteomes" id="UP001301769"/>
    </source>
</evidence>
<feature type="domain" description="GRF-type" evidence="6">
    <location>
        <begin position="30"/>
        <end position="74"/>
    </location>
</feature>
<feature type="compositionally biased region" description="Polar residues" evidence="5">
    <location>
        <begin position="307"/>
        <end position="326"/>
    </location>
</feature>
<feature type="compositionally biased region" description="Basic residues" evidence="5">
    <location>
        <begin position="1"/>
        <end position="10"/>
    </location>
</feature>
<dbReference type="Proteomes" id="UP001301769">
    <property type="component" value="Unassembled WGS sequence"/>
</dbReference>
<feature type="region of interest" description="Disordered" evidence="5">
    <location>
        <begin position="210"/>
        <end position="238"/>
    </location>
</feature>
<feature type="region of interest" description="Disordered" evidence="5">
    <location>
        <begin position="1"/>
        <end position="21"/>
    </location>
</feature>
<evidence type="ECO:0000259" key="6">
    <source>
        <dbReference type="PROSITE" id="PS51999"/>
    </source>
</evidence>
<keyword evidence="2 4" id="KW-0863">Zinc-finger</keyword>
<dbReference type="PROSITE" id="PS51999">
    <property type="entry name" value="ZF_GRF"/>
    <property type="match status" value="1"/>
</dbReference>
<evidence type="ECO:0000256" key="3">
    <source>
        <dbReference type="ARBA" id="ARBA00022833"/>
    </source>
</evidence>
<keyword evidence="8" id="KW-1185">Reference proteome</keyword>
<organism evidence="7 8">
    <name type="scientific">Rhypophila decipiens</name>
    <dbReference type="NCBI Taxonomy" id="261697"/>
    <lineage>
        <taxon>Eukaryota</taxon>
        <taxon>Fungi</taxon>
        <taxon>Dikarya</taxon>
        <taxon>Ascomycota</taxon>
        <taxon>Pezizomycotina</taxon>
        <taxon>Sordariomycetes</taxon>
        <taxon>Sordariomycetidae</taxon>
        <taxon>Sordariales</taxon>
        <taxon>Naviculisporaceae</taxon>
        <taxon>Rhypophila</taxon>
    </lineage>
</organism>